<dbReference type="InterPro" id="IPR011009">
    <property type="entry name" value="Kinase-like_dom_sf"/>
</dbReference>
<dbReference type="SMART" id="SM00671">
    <property type="entry name" value="SEL1"/>
    <property type="match status" value="3"/>
</dbReference>
<evidence type="ECO:0000256" key="5">
    <source>
        <dbReference type="SAM" id="MobiDB-lite"/>
    </source>
</evidence>
<dbReference type="InterPro" id="IPR000719">
    <property type="entry name" value="Prot_kinase_dom"/>
</dbReference>
<keyword evidence="2" id="KW-0547">Nucleotide-binding</keyword>
<dbReference type="PANTHER" id="PTHR44329">
    <property type="entry name" value="SERINE/THREONINE-PROTEIN KINASE TNNI3K-RELATED"/>
    <property type="match status" value="1"/>
</dbReference>
<keyword evidence="3" id="KW-0418">Kinase</keyword>
<evidence type="ECO:0000256" key="3">
    <source>
        <dbReference type="ARBA" id="ARBA00022777"/>
    </source>
</evidence>
<feature type="compositionally biased region" description="Basic and acidic residues" evidence="5">
    <location>
        <begin position="426"/>
        <end position="439"/>
    </location>
</feature>
<gene>
    <name evidence="7" type="ORF">FMOSSE_LOCUS1973</name>
</gene>
<dbReference type="SUPFAM" id="SSF56112">
    <property type="entry name" value="Protein kinase-like (PK-like)"/>
    <property type="match status" value="1"/>
</dbReference>
<evidence type="ECO:0000256" key="1">
    <source>
        <dbReference type="ARBA" id="ARBA00022679"/>
    </source>
</evidence>
<dbReference type="InterPro" id="IPR011990">
    <property type="entry name" value="TPR-like_helical_dom_sf"/>
</dbReference>
<feature type="compositionally biased region" description="Low complexity" evidence="5">
    <location>
        <begin position="336"/>
        <end position="350"/>
    </location>
</feature>
<feature type="region of interest" description="Disordered" evidence="5">
    <location>
        <begin position="470"/>
        <end position="613"/>
    </location>
</feature>
<dbReference type="Gene3D" id="1.25.40.10">
    <property type="entry name" value="Tetratricopeptide repeat domain"/>
    <property type="match status" value="1"/>
</dbReference>
<dbReference type="PRINTS" id="PR00109">
    <property type="entry name" value="TYRKINASE"/>
</dbReference>
<accession>A0A9N8VSF0</accession>
<keyword evidence="8" id="KW-1185">Reference proteome</keyword>
<dbReference type="InterPro" id="IPR006597">
    <property type="entry name" value="Sel1-like"/>
</dbReference>
<dbReference type="GO" id="GO:0004674">
    <property type="term" value="F:protein serine/threonine kinase activity"/>
    <property type="evidence" value="ECO:0007669"/>
    <property type="project" value="TreeGrafter"/>
</dbReference>
<sequence>MAFFTQKVWVEWIEQALANGEYNYQDYKSLSDIEQIGSSKVYKALMKKDDAEIMVSMKFIGNKLSTREVVSELKLLRKIHLFNNENISKFYGVTKSENSDKKVTDPLKYMVILEYGDGGSLREYLQNNSENLLWAVRLKFAKQLCHGISFLHENNIIHRNLHSNNIIINQHNLKLKALGITCKMSESSNVSTNLQNFLAYVDPQYFNIPSYKSSGDKQAMLTKKSDVYSLGVLLWELTSGYLPFSLEEHSDLQKVIMEGLREKDMDGIDKDYIEIYKKCWQSDPNDRPEIQEVVSAIEKIDGGIDPSTEQDVKTTKQRRRFTITVEPPTPAPPAPTVKKPVKSSPVINKPINPAPPTASPKIANKKSNSTLMVPKTRSRSKSPSRSRSKSPMARNKSPARPEIKVIKEEEEEGVTTIKSTANKIESPGRPEIKVIKEEGTTTTASTTNKVKSPVTVKSENSAVSAIMIQNENLTRTKSPTSRSKSPLNTLIISESPRSLSPVSSLDSVEEQPLTRRSRPKSKSPLRKRSLSPLEEGKPRQSRPKSKSPLRILNRAKSPDFATARPRLPKRSASVSIPKGTPRLPRRTQTMMPQPSPKIVSPPRSISPPKKVAYKPVQRRYSTSYINSSMQINAQTFQSLGECYHDGRGTIKNKSKALQYFKLASDGGNVCGRNMLAFCFEMGLGVGSDHKKAFSLYKQAADAGYKLAKQNIAKCYQKGIGVTADSEAAAYWLEKANQE</sequence>
<keyword evidence="4" id="KW-0067">ATP-binding</keyword>
<feature type="region of interest" description="Disordered" evidence="5">
    <location>
        <begin position="302"/>
        <end position="455"/>
    </location>
</feature>
<dbReference type="InterPro" id="IPR051681">
    <property type="entry name" value="Ser/Thr_Kinases-Pseudokinases"/>
</dbReference>
<dbReference type="AlphaFoldDB" id="A0A9N8VSF0"/>
<feature type="compositionally biased region" description="Basic residues" evidence="5">
    <location>
        <begin position="376"/>
        <end position="388"/>
    </location>
</feature>
<dbReference type="Pfam" id="PF08238">
    <property type="entry name" value="Sel1"/>
    <property type="match status" value="3"/>
</dbReference>
<dbReference type="Proteomes" id="UP000789375">
    <property type="component" value="Unassembled WGS sequence"/>
</dbReference>
<dbReference type="PROSITE" id="PS50011">
    <property type="entry name" value="PROTEIN_KINASE_DOM"/>
    <property type="match status" value="1"/>
</dbReference>
<dbReference type="Gene3D" id="1.10.510.10">
    <property type="entry name" value="Transferase(Phosphotransferase) domain 1"/>
    <property type="match status" value="1"/>
</dbReference>
<evidence type="ECO:0000313" key="8">
    <source>
        <dbReference type="Proteomes" id="UP000789375"/>
    </source>
</evidence>
<keyword evidence="1" id="KW-0808">Transferase</keyword>
<dbReference type="InterPro" id="IPR001245">
    <property type="entry name" value="Ser-Thr/Tyr_kinase_cat_dom"/>
</dbReference>
<dbReference type="GO" id="GO:0005524">
    <property type="term" value="F:ATP binding"/>
    <property type="evidence" value="ECO:0007669"/>
    <property type="project" value="UniProtKB-KW"/>
</dbReference>
<reference evidence="7" key="1">
    <citation type="submission" date="2021-06" db="EMBL/GenBank/DDBJ databases">
        <authorList>
            <person name="Kallberg Y."/>
            <person name="Tangrot J."/>
            <person name="Rosling A."/>
        </authorList>
    </citation>
    <scope>NUCLEOTIDE SEQUENCE</scope>
    <source>
        <strain evidence="7">87-6 pot B 2015</strain>
    </source>
</reference>
<evidence type="ECO:0000259" key="6">
    <source>
        <dbReference type="PROSITE" id="PS50011"/>
    </source>
</evidence>
<proteinExistence type="predicted"/>
<feature type="compositionally biased region" description="Low complexity" evidence="5">
    <location>
        <begin position="473"/>
        <end position="506"/>
    </location>
</feature>
<organism evidence="7 8">
    <name type="scientific">Funneliformis mosseae</name>
    <name type="common">Endomycorrhizal fungus</name>
    <name type="synonym">Glomus mosseae</name>
    <dbReference type="NCBI Taxonomy" id="27381"/>
    <lineage>
        <taxon>Eukaryota</taxon>
        <taxon>Fungi</taxon>
        <taxon>Fungi incertae sedis</taxon>
        <taxon>Mucoromycota</taxon>
        <taxon>Glomeromycotina</taxon>
        <taxon>Glomeromycetes</taxon>
        <taxon>Glomerales</taxon>
        <taxon>Glomeraceae</taxon>
        <taxon>Funneliformis</taxon>
    </lineage>
</organism>
<dbReference type="Pfam" id="PF07714">
    <property type="entry name" value="PK_Tyr_Ser-Thr"/>
    <property type="match status" value="1"/>
</dbReference>
<dbReference type="EMBL" id="CAJVPP010000239">
    <property type="protein sequence ID" value="CAG8459710.1"/>
    <property type="molecule type" value="Genomic_DNA"/>
</dbReference>
<evidence type="ECO:0000256" key="4">
    <source>
        <dbReference type="ARBA" id="ARBA00022840"/>
    </source>
</evidence>
<feature type="compositionally biased region" description="Basic residues" evidence="5">
    <location>
        <begin position="515"/>
        <end position="529"/>
    </location>
</feature>
<name>A0A9N8VSF0_FUNMO</name>
<protein>
    <submittedName>
        <fullName evidence="7">15690_t:CDS:1</fullName>
    </submittedName>
</protein>
<feature type="domain" description="Protein kinase" evidence="6">
    <location>
        <begin position="27"/>
        <end position="300"/>
    </location>
</feature>
<evidence type="ECO:0000313" key="7">
    <source>
        <dbReference type="EMBL" id="CAG8459710.1"/>
    </source>
</evidence>
<comment type="caution">
    <text evidence="7">The sequence shown here is derived from an EMBL/GenBank/DDBJ whole genome shotgun (WGS) entry which is preliminary data.</text>
</comment>
<dbReference type="SUPFAM" id="SSF81901">
    <property type="entry name" value="HCP-like"/>
    <property type="match status" value="1"/>
</dbReference>
<dbReference type="PANTHER" id="PTHR44329:SF288">
    <property type="entry name" value="MITOGEN-ACTIVATED PROTEIN KINASE KINASE KINASE 20"/>
    <property type="match status" value="1"/>
</dbReference>
<evidence type="ECO:0000256" key="2">
    <source>
        <dbReference type="ARBA" id="ARBA00022741"/>
    </source>
</evidence>